<accession>A0A2S7IIW9</accession>
<dbReference type="EMBL" id="PTRA01000003">
    <property type="protein sequence ID" value="PQA56127.1"/>
    <property type="molecule type" value="Genomic_DNA"/>
</dbReference>
<dbReference type="Proteomes" id="UP000239590">
    <property type="component" value="Unassembled WGS sequence"/>
</dbReference>
<evidence type="ECO:0000313" key="2">
    <source>
        <dbReference type="Proteomes" id="UP000239590"/>
    </source>
</evidence>
<name>A0A2S7IIW9_9BACT</name>
<gene>
    <name evidence="1" type="ORF">C5O19_17370</name>
</gene>
<sequence length="68" mass="7684">MKLIQMALDGEASPEELEHVRQNLGNCLPCNRGYNLEKAIKQALQLRVEQKAVPQSLVDCIKSKIHEL</sequence>
<dbReference type="AlphaFoldDB" id="A0A2S7IIW9"/>
<organism evidence="1 2">
    <name type="scientific">Siphonobacter curvatus</name>
    <dbReference type="NCBI Taxonomy" id="2094562"/>
    <lineage>
        <taxon>Bacteria</taxon>
        <taxon>Pseudomonadati</taxon>
        <taxon>Bacteroidota</taxon>
        <taxon>Cytophagia</taxon>
        <taxon>Cytophagales</taxon>
        <taxon>Cytophagaceae</taxon>
        <taxon>Siphonobacter</taxon>
    </lineage>
</organism>
<evidence type="ECO:0000313" key="1">
    <source>
        <dbReference type="EMBL" id="PQA56127.1"/>
    </source>
</evidence>
<protein>
    <submittedName>
        <fullName evidence="1">Phosphohydrolase</fullName>
    </submittedName>
</protein>
<keyword evidence="1" id="KW-0378">Hydrolase</keyword>
<dbReference type="GO" id="GO:0016787">
    <property type="term" value="F:hydrolase activity"/>
    <property type="evidence" value="ECO:0007669"/>
    <property type="project" value="UniProtKB-KW"/>
</dbReference>
<keyword evidence="2" id="KW-1185">Reference proteome</keyword>
<reference evidence="2" key="1">
    <citation type="submission" date="2018-02" db="EMBL/GenBank/DDBJ databases">
        <title>Genome sequencing of Solimonas sp. HR-BB.</title>
        <authorList>
            <person name="Lee Y."/>
            <person name="Jeon C.O."/>
        </authorList>
    </citation>
    <scope>NUCLEOTIDE SEQUENCE [LARGE SCALE GENOMIC DNA]</scope>
    <source>
        <strain evidence="2">HR-U</strain>
    </source>
</reference>
<comment type="caution">
    <text evidence="1">The sequence shown here is derived from an EMBL/GenBank/DDBJ whole genome shotgun (WGS) entry which is preliminary data.</text>
</comment>
<proteinExistence type="predicted"/>